<dbReference type="Proteomes" id="UP000023152">
    <property type="component" value="Unassembled WGS sequence"/>
</dbReference>
<name>X6LRA1_RETFI</name>
<evidence type="ECO:0000313" key="1">
    <source>
        <dbReference type="EMBL" id="ETO04169.1"/>
    </source>
</evidence>
<organism evidence="1 2">
    <name type="scientific">Reticulomyxa filosa</name>
    <dbReference type="NCBI Taxonomy" id="46433"/>
    <lineage>
        <taxon>Eukaryota</taxon>
        <taxon>Sar</taxon>
        <taxon>Rhizaria</taxon>
        <taxon>Retaria</taxon>
        <taxon>Foraminifera</taxon>
        <taxon>Monothalamids</taxon>
        <taxon>Reticulomyxidae</taxon>
        <taxon>Reticulomyxa</taxon>
    </lineage>
</organism>
<evidence type="ECO:0000313" key="2">
    <source>
        <dbReference type="Proteomes" id="UP000023152"/>
    </source>
</evidence>
<keyword evidence="2" id="KW-1185">Reference proteome</keyword>
<feature type="non-terminal residue" evidence="1">
    <location>
        <position position="1"/>
    </location>
</feature>
<dbReference type="AlphaFoldDB" id="X6LRA1"/>
<protein>
    <submittedName>
        <fullName evidence="1">Uncharacterized protein</fullName>
    </submittedName>
</protein>
<feature type="non-terminal residue" evidence="1">
    <location>
        <position position="98"/>
    </location>
</feature>
<dbReference type="EMBL" id="ASPP01029903">
    <property type="protein sequence ID" value="ETO04169.1"/>
    <property type="molecule type" value="Genomic_DNA"/>
</dbReference>
<sequence>QLLSLKDHDLKLLITDVIYHEVISHFELKMTDQKKDFEKALGILGGGWGVSKQKRNEVIEKLFGTDSVQDYCKKTLDDFIDAAQAEKIQCHKMADIQD</sequence>
<proteinExistence type="predicted"/>
<gene>
    <name evidence="1" type="ORF">RFI_33229</name>
</gene>
<reference evidence="1 2" key="1">
    <citation type="journal article" date="2013" name="Curr. Biol.">
        <title>The Genome of the Foraminiferan Reticulomyxa filosa.</title>
        <authorList>
            <person name="Glockner G."/>
            <person name="Hulsmann N."/>
            <person name="Schleicher M."/>
            <person name="Noegel A.A."/>
            <person name="Eichinger L."/>
            <person name="Gallinger C."/>
            <person name="Pawlowski J."/>
            <person name="Sierra R."/>
            <person name="Euteneuer U."/>
            <person name="Pillet L."/>
            <person name="Moustafa A."/>
            <person name="Platzer M."/>
            <person name="Groth M."/>
            <person name="Szafranski K."/>
            <person name="Schliwa M."/>
        </authorList>
    </citation>
    <scope>NUCLEOTIDE SEQUENCE [LARGE SCALE GENOMIC DNA]</scope>
</reference>
<accession>X6LRA1</accession>
<comment type="caution">
    <text evidence="1">The sequence shown here is derived from an EMBL/GenBank/DDBJ whole genome shotgun (WGS) entry which is preliminary data.</text>
</comment>